<comment type="caution">
    <text evidence="3">The sequence shown here is derived from an EMBL/GenBank/DDBJ whole genome shotgun (WGS) entry which is preliminary data.</text>
</comment>
<evidence type="ECO:0000313" key="3">
    <source>
        <dbReference type="EMBL" id="MDB7083057.1"/>
    </source>
</evidence>
<dbReference type="Proteomes" id="UP001211987">
    <property type="component" value="Unassembled WGS sequence"/>
</dbReference>
<accession>A0AB35IFB5</accession>
<evidence type="ECO:0000256" key="2">
    <source>
        <dbReference type="SAM" id="Phobius"/>
    </source>
</evidence>
<dbReference type="InterPro" id="IPR006485">
    <property type="entry name" value="Phage-like_holin"/>
</dbReference>
<keyword evidence="2" id="KW-1133">Transmembrane helix</keyword>
<keyword evidence="2" id="KW-0812">Transmembrane</keyword>
<feature type="compositionally biased region" description="Polar residues" evidence="1">
    <location>
        <begin position="69"/>
        <end position="82"/>
    </location>
</feature>
<dbReference type="RefSeq" id="WP_272018753.1">
    <property type="nucleotide sequence ID" value="NZ_JAQLKE010000005.1"/>
</dbReference>
<feature type="transmembrane region" description="Helical" evidence="2">
    <location>
        <begin position="12"/>
        <end position="31"/>
    </location>
</feature>
<proteinExistence type="predicted"/>
<feature type="region of interest" description="Disordered" evidence="1">
    <location>
        <begin position="69"/>
        <end position="90"/>
    </location>
</feature>
<dbReference type="NCBIfam" id="TIGR01598">
    <property type="entry name" value="holin_phiLC3"/>
    <property type="match status" value="1"/>
</dbReference>
<dbReference type="EMBL" id="JAQLKE010000005">
    <property type="protein sequence ID" value="MDB7083057.1"/>
    <property type="molecule type" value="Genomic_DNA"/>
</dbReference>
<dbReference type="Pfam" id="PF04531">
    <property type="entry name" value="Phage_holin_1"/>
    <property type="match status" value="1"/>
</dbReference>
<feature type="transmembrane region" description="Helical" evidence="2">
    <location>
        <begin position="43"/>
        <end position="64"/>
    </location>
</feature>
<name>A0AB35IFB5_9FIRM</name>
<evidence type="ECO:0000313" key="4">
    <source>
        <dbReference type="Proteomes" id="UP001211987"/>
    </source>
</evidence>
<protein>
    <submittedName>
        <fullName evidence="3">Phage holin</fullName>
    </submittedName>
</protein>
<gene>
    <name evidence="3" type="ORF">PM738_04515</name>
</gene>
<reference evidence="3" key="1">
    <citation type="submission" date="2023-01" db="EMBL/GenBank/DDBJ databases">
        <title>Human gut microbiome strain richness.</title>
        <authorList>
            <person name="Chen-Liaw A."/>
        </authorList>
    </citation>
    <scope>NUCLEOTIDE SEQUENCE</scope>
    <source>
        <strain evidence="3">1001217st2_G6_1001217B_191108</strain>
    </source>
</reference>
<sequence length="90" mass="10099">MINWKVRIKNPIFWVQVLGGVILAALAYNGLKPQDLTTWQGVFNLFKGIVSNPYLLVLCAYNAWSAINDPTTKGVTDSQNALEYNEPKKD</sequence>
<dbReference type="AlphaFoldDB" id="A0AB35IFB5"/>
<organism evidence="3 4">
    <name type="scientific">Thomasclavelia ramosa</name>
    <dbReference type="NCBI Taxonomy" id="1547"/>
    <lineage>
        <taxon>Bacteria</taxon>
        <taxon>Bacillati</taxon>
        <taxon>Bacillota</taxon>
        <taxon>Erysipelotrichia</taxon>
        <taxon>Erysipelotrichales</taxon>
        <taxon>Coprobacillaceae</taxon>
        <taxon>Thomasclavelia</taxon>
    </lineage>
</organism>
<keyword evidence="2" id="KW-0472">Membrane</keyword>
<evidence type="ECO:0000256" key="1">
    <source>
        <dbReference type="SAM" id="MobiDB-lite"/>
    </source>
</evidence>